<feature type="transmembrane region" description="Helical" evidence="1">
    <location>
        <begin position="16"/>
        <end position="35"/>
    </location>
</feature>
<keyword evidence="1" id="KW-0472">Membrane</keyword>
<name>A0A562SPM2_9BACT</name>
<evidence type="ECO:0000313" key="3">
    <source>
        <dbReference type="Proteomes" id="UP000316167"/>
    </source>
</evidence>
<dbReference type="Proteomes" id="UP000316167">
    <property type="component" value="Unassembled WGS sequence"/>
</dbReference>
<evidence type="ECO:0000313" key="2">
    <source>
        <dbReference type="EMBL" id="TWI83103.1"/>
    </source>
</evidence>
<keyword evidence="1" id="KW-0812">Transmembrane</keyword>
<feature type="transmembrane region" description="Helical" evidence="1">
    <location>
        <begin position="271"/>
        <end position="294"/>
    </location>
</feature>
<gene>
    <name evidence="2" type="ORF">IQ13_1209</name>
</gene>
<feature type="transmembrane region" description="Helical" evidence="1">
    <location>
        <begin position="65"/>
        <end position="86"/>
    </location>
</feature>
<dbReference type="EMBL" id="VLLE01000003">
    <property type="protein sequence ID" value="TWI83103.1"/>
    <property type="molecule type" value="Genomic_DNA"/>
</dbReference>
<proteinExistence type="predicted"/>
<protein>
    <recommendedName>
        <fullName evidence="4">Quinol:cytochrome c oxidoreductase quinone-binding subunit 2</fullName>
    </recommendedName>
</protein>
<evidence type="ECO:0000256" key="1">
    <source>
        <dbReference type="SAM" id="Phobius"/>
    </source>
</evidence>
<evidence type="ECO:0008006" key="4">
    <source>
        <dbReference type="Google" id="ProtNLM"/>
    </source>
</evidence>
<reference evidence="2 3" key="1">
    <citation type="journal article" date="2015" name="Stand. Genomic Sci.">
        <title>Genomic Encyclopedia of Bacterial and Archaeal Type Strains, Phase III: the genomes of soil and plant-associated and newly described type strains.</title>
        <authorList>
            <person name="Whitman W.B."/>
            <person name="Woyke T."/>
            <person name="Klenk H.P."/>
            <person name="Zhou Y."/>
            <person name="Lilburn T.G."/>
            <person name="Beck B.J."/>
            <person name="De Vos P."/>
            <person name="Vandamme P."/>
            <person name="Eisen J.A."/>
            <person name="Garrity G."/>
            <person name="Hugenholtz P."/>
            <person name="Kyrpides N.C."/>
        </authorList>
    </citation>
    <scope>NUCLEOTIDE SEQUENCE [LARGE SCALE GENOMIC DNA]</scope>
    <source>
        <strain evidence="2 3">CGMCC 1.7271</strain>
    </source>
</reference>
<feature type="transmembrane region" description="Helical" evidence="1">
    <location>
        <begin position="380"/>
        <end position="403"/>
    </location>
</feature>
<organism evidence="2 3">
    <name type="scientific">Lacibacter cauensis</name>
    <dbReference type="NCBI Taxonomy" id="510947"/>
    <lineage>
        <taxon>Bacteria</taxon>
        <taxon>Pseudomonadati</taxon>
        <taxon>Bacteroidota</taxon>
        <taxon>Chitinophagia</taxon>
        <taxon>Chitinophagales</taxon>
        <taxon>Chitinophagaceae</taxon>
        <taxon>Lacibacter</taxon>
    </lineage>
</organism>
<feature type="transmembrane region" description="Helical" evidence="1">
    <location>
        <begin position="314"/>
        <end position="336"/>
    </location>
</feature>
<feature type="transmembrane region" description="Helical" evidence="1">
    <location>
        <begin position="228"/>
        <end position="251"/>
    </location>
</feature>
<dbReference type="AlphaFoldDB" id="A0A562SPM2"/>
<accession>A0A562SPM2</accession>
<dbReference type="OrthoDB" id="140980at2"/>
<keyword evidence="3" id="KW-1185">Reference proteome</keyword>
<feature type="transmembrane region" description="Helical" evidence="1">
    <location>
        <begin position="188"/>
        <end position="216"/>
    </location>
</feature>
<dbReference type="PANTHER" id="PTHR43044">
    <property type="match status" value="1"/>
</dbReference>
<feature type="transmembrane region" description="Helical" evidence="1">
    <location>
        <begin position="343"/>
        <end position="360"/>
    </location>
</feature>
<keyword evidence="1" id="KW-1133">Transmembrane helix</keyword>
<feature type="transmembrane region" description="Helical" evidence="1">
    <location>
        <begin position="98"/>
        <end position="120"/>
    </location>
</feature>
<comment type="caution">
    <text evidence="2">The sequence shown here is derived from an EMBL/GenBank/DDBJ whole genome shotgun (WGS) entry which is preliminary data.</text>
</comment>
<dbReference type="RefSeq" id="WP_144885189.1">
    <property type="nucleotide sequence ID" value="NZ_VLLE01000003.1"/>
</dbReference>
<sequence length="427" mass="48669">MALKEQFEIPGGLKKWSYALMGVGVLTLILGVVFLHPFSGGHGEGHGAEAYGATKFWMALMHNSIFWLLVVAASFFFIAATTLAQAGWPLVFRRVPEAISGAMNVLGPIALVILLGYVWVSDDHHIYHWKDVEHVKHDEKLLHKSGFLNPMFYTILSVTAVGLWMWFRHSFRKLSLAEDLAQKGERSFYWKSLAIAAAFLVTYGLTVLSTLPWMWLMSIDAHWYSTMYSWYTFASSWVAGLSLIMLFVVYLKNQGYLEYVNEEHIHDIGKFMFAFSIFWTYLWFSQFMLIWYSNQPEETAYFIDRLGFGGKGEGTFRGIFLLNLIINFLAPLLILMRRGSKRNYTVVTLMAVIIIFGHWLDFYQMITPGPLKELGKESNSLGHFVFSLGVGAGFLGLVIFLTAKYLTKAPLLPKNHPLVKESIIHHT</sequence>
<dbReference type="PANTHER" id="PTHR43044:SF1">
    <property type="entry name" value="QUINOL:CYTOCHROME C OXIDOREDUCTASE QUINONE-BINDING SUBUNIT 2"/>
    <property type="match status" value="1"/>
</dbReference>
<feature type="transmembrane region" description="Helical" evidence="1">
    <location>
        <begin position="147"/>
        <end position="167"/>
    </location>
</feature>